<dbReference type="AlphaFoldDB" id="A0A1G9IVZ4"/>
<gene>
    <name evidence="6" type="ORF">SAMN05421823_105121</name>
</gene>
<proteinExistence type="inferred from homology"/>
<name>A0A1G9IVZ4_9BACT</name>
<dbReference type="RefSeq" id="WP_143017299.1">
    <property type="nucleotide sequence ID" value="NZ_FNFO01000005.1"/>
</dbReference>
<dbReference type="InterPro" id="IPR014284">
    <property type="entry name" value="RNA_pol_sigma-70_dom"/>
</dbReference>
<keyword evidence="7" id="KW-1185">Reference proteome</keyword>
<protein>
    <submittedName>
        <fullName evidence="6">RNA polymerase sigma factor, sigma-70 family</fullName>
    </submittedName>
</protein>
<dbReference type="SUPFAM" id="SSF88659">
    <property type="entry name" value="Sigma3 and sigma4 domains of RNA polymerase sigma factors"/>
    <property type="match status" value="1"/>
</dbReference>
<keyword evidence="2" id="KW-0805">Transcription regulation</keyword>
<evidence type="ECO:0000259" key="5">
    <source>
        <dbReference type="Pfam" id="PF08281"/>
    </source>
</evidence>
<evidence type="ECO:0000256" key="2">
    <source>
        <dbReference type="ARBA" id="ARBA00023015"/>
    </source>
</evidence>
<dbReference type="InterPro" id="IPR013325">
    <property type="entry name" value="RNA_pol_sigma_r2"/>
</dbReference>
<evidence type="ECO:0000313" key="6">
    <source>
        <dbReference type="EMBL" id="SDL29123.1"/>
    </source>
</evidence>
<sequence>MTTNVEARWLQFLAGDEAAFSELYLTFYRDLYGYGQRVLQHEEDTRNQIHELFLYLWEHRAQLKPVHSVKAYLIISFRNRIFRFLARKRMIPTENVEQRLERDGFHFSSEDLLVAAESDHERVAGVAQAINELPARQREVIYLHYYHELTIQEIADALSLNYQSVANCLQKAYKKLRQQRRMQLLRTLLSLALPFSLLLGA</sequence>
<evidence type="ECO:0000256" key="1">
    <source>
        <dbReference type="ARBA" id="ARBA00010641"/>
    </source>
</evidence>
<evidence type="ECO:0000313" key="7">
    <source>
        <dbReference type="Proteomes" id="UP000198510"/>
    </source>
</evidence>
<dbReference type="Proteomes" id="UP000198510">
    <property type="component" value="Unassembled WGS sequence"/>
</dbReference>
<keyword evidence="4" id="KW-0804">Transcription</keyword>
<dbReference type="GO" id="GO:0003677">
    <property type="term" value="F:DNA binding"/>
    <property type="evidence" value="ECO:0007669"/>
    <property type="project" value="InterPro"/>
</dbReference>
<dbReference type="NCBIfam" id="TIGR02937">
    <property type="entry name" value="sigma70-ECF"/>
    <property type="match status" value="1"/>
</dbReference>
<evidence type="ECO:0000256" key="3">
    <source>
        <dbReference type="ARBA" id="ARBA00023082"/>
    </source>
</evidence>
<dbReference type="OrthoDB" id="9150024at2"/>
<dbReference type="PANTHER" id="PTHR43133:SF46">
    <property type="entry name" value="RNA POLYMERASE SIGMA-70 FACTOR ECF SUBFAMILY"/>
    <property type="match status" value="1"/>
</dbReference>
<accession>A0A1G9IVZ4</accession>
<dbReference type="InterPro" id="IPR036388">
    <property type="entry name" value="WH-like_DNA-bd_sf"/>
</dbReference>
<evidence type="ECO:0000256" key="4">
    <source>
        <dbReference type="ARBA" id="ARBA00023163"/>
    </source>
</evidence>
<feature type="domain" description="RNA polymerase sigma factor 70 region 4 type 2" evidence="5">
    <location>
        <begin position="127"/>
        <end position="176"/>
    </location>
</feature>
<keyword evidence="3" id="KW-0731">Sigma factor</keyword>
<dbReference type="InterPro" id="IPR013249">
    <property type="entry name" value="RNA_pol_sigma70_r4_t2"/>
</dbReference>
<dbReference type="GO" id="GO:0006352">
    <property type="term" value="P:DNA-templated transcription initiation"/>
    <property type="evidence" value="ECO:0007669"/>
    <property type="project" value="InterPro"/>
</dbReference>
<organism evidence="6 7">
    <name type="scientific">Catalinimonas alkaloidigena</name>
    <dbReference type="NCBI Taxonomy" id="1075417"/>
    <lineage>
        <taxon>Bacteria</taxon>
        <taxon>Pseudomonadati</taxon>
        <taxon>Bacteroidota</taxon>
        <taxon>Cytophagia</taxon>
        <taxon>Cytophagales</taxon>
        <taxon>Catalimonadaceae</taxon>
        <taxon>Catalinimonas</taxon>
    </lineage>
</organism>
<dbReference type="GO" id="GO:0016987">
    <property type="term" value="F:sigma factor activity"/>
    <property type="evidence" value="ECO:0007669"/>
    <property type="project" value="UniProtKB-KW"/>
</dbReference>
<dbReference type="CDD" id="cd06171">
    <property type="entry name" value="Sigma70_r4"/>
    <property type="match status" value="1"/>
</dbReference>
<dbReference type="STRING" id="1075417.SAMN05421823_105121"/>
<dbReference type="Pfam" id="PF08281">
    <property type="entry name" value="Sigma70_r4_2"/>
    <property type="match status" value="1"/>
</dbReference>
<dbReference type="Gene3D" id="1.10.10.10">
    <property type="entry name" value="Winged helix-like DNA-binding domain superfamily/Winged helix DNA-binding domain"/>
    <property type="match status" value="1"/>
</dbReference>
<dbReference type="PANTHER" id="PTHR43133">
    <property type="entry name" value="RNA POLYMERASE ECF-TYPE SIGMA FACTO"/>
    <property type="match status" value="1"/>
</dbReference>
<comment type="similarity">
    <text evidence="1">Belongs to the sigma-70 factor family. ECF subfamily.</text>
</comment>
<dbReference type="SUPFAM" id="SSF88946">
    <property type="entry name" value="Sigma2 domain of RNA polymerase sigma factors"/>
    <property type="match status" value="1"/>
</dbReference>
<dbReference type="Gene3D" id="1.10.1740.10">
    <property type="match status" value="1"/>
</dbReference>
<reference evidence="6 7" key="1">
    <citation type="submission" date="2016-10" db="EMBL/GenBank/DDBJ databases">
        <authorList>
            <person name="de Groot N.N."/>
        </authorList>
    </citation>
    <scope>NUCLEOTIDE SEQUENCE [LARGE SCALE GENOMIC DNA]</scope>
    <source>
        <strain evidence="6 7">DSM 25186</strain>
    </source>
</reference>
<dbReference type="EMBL" id="FNFO01000005">
    <property type="protein sequence ID" value="SDL29123.1"/>
    <property type="molecule type" value="Genomic_DNA"/>
</dbReference>
<dbReference type="InterPro" id="IPR039425">
    <property type="entry name" value="RNA_pol_sigma-70-like"/>
</dbReference>
<dbReference type="InterPro" id="IPR013324">
    <property type="entry name" value="RNA_pol_sigma_r3/r4-like"/>
</dbReference>